<proteinExistence type="predicted"/>
<accession>A0AAV7RWP8</accession>
<evidence type="ECO:0000313" key="2">
    <source>
        <dbReference type="EMBL" id="KAJ1156112.1"/>
    </source>
</evidence>
<protein>
    <submittedName>
        <fullName evidence="2">Uncharacterized protein</fullName>
    </submittedName>
</protein>
<comment type="caution">
    <text evidence="2">The sequence shown here is derived from an EMBL/GenBank/DDBJ whole genome shotgun (WGS) entry which is preliminary data.</text>
</comment>
<dbReference type="Proteomes" id="UP001066276">
    <property type="component" value="Chromosome 5"/>
</dbReference>
<dbReference type="AlphaFoldDB" id="A0AAV7RWP8"/>
<organism evidence="2 3">
    <name type="scientific">Pleurodeles waltl</name>
    <name type="common">Iberian ribbed newt</name>
    <dbReference type="NCBI Taxonomy" id="8319"/>
    <lineage>
        <taxon>Eukaryota</taxon>
        <taxon>Metazoa</taxon>
        <taxon>Chordata</taxon>
        <taxon>Craniata</taxon>
        <taxon>Vertebrata</taxon>
        <taxon>Euteleostomi</taxon>
        <taxon>Amphibia</taxon>
        <taxon>Batrachia</taxon>
        <taxon>Caudata</taxon>
        <taxon>Salamandroidea</taxon>
        <taxon>Salamandridae</taxon>
        <taxon>Pleurodelinae</taxon>
        <taxon>Pleurodeles</taxon>
    </lineage>
</organism>
<reference evidence="2" key="1">
    <citation type="journal article" date="2022" name="bioRxiv">
        <title>Sequencing and chromosome-scale assembly of the giantPleurodeles waltlgenome.</title>
        <authorList>
            <person name="Brown T."/>
            <person name="Elewa A."/>
            <person name="Iarovenko S."/>
            <person name="Subramanian E."/>
            <person name="Araus A.J."/>
            <person name="Petzold A."/>
            <person name="Susuki M."/>
            <person name="Suzuki K.-i.T."/>
            <person name="Hayashi T."/>
            <person name="Toyoda A."/>
            <person name="Oliveira C."/>
            <person name="Osipova E."/>
            <person name="Leigh N.D."/>
            <person name="Simon A."/>
            <person name="Yun M.H."/>
        </authorList>
    </citation>
    <scope>NUCLEOTIDE SEQUENCE</scope>
    <source>
        <strain evidence="2">20211129_DDA</strain>
        <tissue evidence="2">Liver</tissue>
    </source>
</reference>
<sequence length="73" mass="7780">MQQVRNSHLPEPAGRRSTRAADPIPLRTMPGSQHQSPLLPGAPQLSSTLFNQAPPAVKSPCGVRLAGWDAELS</sequence>
<evidence type="ECO:0000256" key="1">
    <source>
        <dbReference type="SAM" id="MobiDB-lite"/>
    </source>
</evidence>
<name>A0AAV7RWP8_PLEWA</name>
<feature type="region of interest" description="Disordered" evidence="1">
    <location>
        <begin position="1"/>
        <end position="58"/>
    </location>
</feature>
<gene>
    <name evidence="2" type="ORF">NDU88_008837</name>
</gene>
<dbReference type="EMBL" id="JANPWB010000009">
    <property type="protein sequence ID" value="KAJ1156112.1"/>
    <property type="molecule type" value="Genomic_DNA"/>
</dbReference>
<evidence type="ECO:0000313" key="3">
    <source>
        <dbReference type="Proteomes" id="UP001066276"/>
    </source>
</evidence>
<keyword evidence="3" id="KW-1185">Reference proteome</keyword>